<feature type="domain" description="NolW-like" evidence="8">
    <location>
        <begin position="145"/>
        <end position="206"/>
    </location>
</feature>
<dbReference type="GO" id="GO:0009279">
    <property type="term" value="C:cell outer membrane"/>
    <property type="evidence" value="ECO:0007669"/>
    <property type="project" value="UniProtKB-SubCell"/>
</dbReference>
<keyword evidence="10" id="KW-1185">Reference proteome</keyword>
<protein>
    <submittedName>
        <fullName evidence="9">Type II secretion system protein D</fullName>
    </submittedName>
</protein>
<dbReference type="InterPro" id="IPR001775">
    <property type="entry name" value="GspD/PilQ"/>
</dbReference>
<comment type="similarity">
    <text evidence="4">Belongs to the bacterial secretin family.</text>
</comment>
<feature type="chain" id="PRO_5023019397" evidence="6">
    <location>
        <begin position="34"/>
        <end position="824"/>
    </location>
</feature>
<evidence type="ECO:0000256" key="2">
    <source>
        <dbReference type="ARBA" id="ARBA00022729"/>
    </source>
</evidence>
<dbReference type="GO" id="GO:0015627">
    <property type="term" value="C:type II protein secretion system complex"/>
    <property type="evidence" value="ECO:0007669"/>
    <property type="project" value="TreeGrafter"/>
</dbReference>
<evidence type="ECO:0000259" key="8">
    <source>
        <dbReference type="Pfam" id="PF03958"/>
    </source>
</evidence>
<sequence length="824" mass="87906" precursor="true">MFDSRDFATATRKFTHAIILVCLFLAGQTTVHAQNRDDDLVELNLAGKVSLSNLVEAISRQIDVRFLYSADLADKQVTIYTPTQLPRRALPVLIGSLLKSEELAVVDSDVPGWKRIVEVSKMVPYAQTGDPNEAIRRSGPAAAVTQVIPIENLNITGVKTSFSPFLSKGANFVAIPESNLIIVTDYAENVRTLVELLKVIDRPVGQPTIDFYEVKNRSTDELIDQAESLLVQQAGNDQAKDFKLFNDASGKRIVVAGEKGIVERALALLQRLDTGTGFRTRAYRLQNVSADRIEKLIRGLVQNNGEEKANANLETTIDEEGNLLIVRAAPEVHQQIETLLRELDQPVSAAESPIQFYKLKNANAVEVLYSLLALQQAAGIGGNAQAGGVGAFGSLGGLNVGGVLPAGFTAATGFGQTAIQPSAFGATQGQNVRLPFNDGSRDQEAIGSAMQNQNQALSPLIGGVNTAGGFAGGGLLGGGLGAGGLGGGQVATLPGGARVSADVATNSLIVFAPSSVQPLYEKLIKSLDQRRPQVMIEAEIVAVNTSDNFSLGVEVSIGDRTGSKKLFKFTSFGLSEIDVDTGALTVNPSLGFNGVLIDPEVADVIVQALSSHTRSRVLASPKILVNDNQTGTLESIASVPFQSINTINTISSQSLGGSQEAGTIITVTPHINEDDHLQLEFEVEFSSFAATGGSATLPPPRQIDRVGSVVTIPDGQTIVVGGLKRNGERDTFTGIPWAEKIPVLRELTSLSTSDKDSTSFFLFIRPKILRDSRFRDLQYLSDIDASDAQIQSDAPTSRPILIPCEKPPNSMIQTPSERMMLSQP</sequence>
<dbReference type="RefSeq" id="WP_146513036.1">
    <property type="nucleotide sequence ID" value="NZ_SJPI01000001.1"/>
</dbReference>
<evidence type="ECO:0000259" key="7">
    <source>
        <dbReference type="Pfam" id="PF00263"/>
    </source>
</evidence>
<dbReference type="Pfam" id="PF00263">
    <property type="entry name" value="Secretin"/>
    <property type="match status" value="1"/>
</dbReference>
<dbReference type="PANTHER" id="PTHR30332:SF24">
    <property type="entry name" value="SECRETIN GSPD-RELATED"/>
    <property type="match status" value="1"/>
</dbReference>
<dbReference type="InterPro" id="IPR005644">
    <property type="entry name" value="NolW-like"/>
</dbReference>
<evidence type="ECO:0000313" key="10">
    <source>
        <dbReference type="Proteomes" id="UP000316598"/>
    </source>
</evidence>
<organism evidence="9 10">
    <name type="scientific">Rubripirellula amarantea</name>
    <dbReference type="NCBI Taxonomy" id="2527999"/>
    <lineage>
        <taxon>Bacteria</taxon>
        <taxon>Pseudomonadati</taxon>
        <taxon>Planctomycetota</taxon>
        <taxon>Planctomycetia</taxon>
        <taxon>Pirellulales</taxon>
        <taxon>Pirellulaceae</taxon>
        <taxon>Rubripirellula</taxon>
    </lineage>
</organism>
<dbReference type="GO" id="GO:0009306">
    <property type="term" value="P:protein secretion"/>
    <property type="evidence" value="ECO:0007669"/>
    <property type="project" value="InterPro"/>
</dbReference>
<dbReference type="Gene3D" id="3.30.1370.120">
    <property type="match status" value="3"/>
</dbReference>
<proteinExistence type="inferred from homology"/>
<dbReference type="OrthoDB" id="9779724at2"/>
<evidence type="ECO:0000256" key="5">
    <source>
        <dbReference type="RuleBase" id="RU004004"/>
    </source>
</evidence>
<evidence type="ECO:0000313" key="9">
    <source>
        <dbReference type="EMBL" id="TWT52707.1"/>
    </source>
</evidence>
<dbReference type="Pfam" id="PF03958">
    <property type="entry name" value="Secretin_N"/>
    <property type="match status" value="3"/>
</dbReference>
<feature type="signal peptide" evidence="6">
    <location>
        <begin position="1"/>
        <end position="33"/>
    </location>
</feature>
<feature type="domain" description="NolW-like" evidence="8">
    <location>
        <begin position="280"/>
        <end position="347"/>
    </location>
</feature>
<dbReference type="AlphaFoldDB" id="A0A5C5WQ94"/>
<comment type="subcellular location">
    <subcellularLocation>
        <location evidence="5">Cell outer membrane</location>
    </subcellularLocation>
    <subcellularLocation>
        <location evidence="1">Membrane</location>
    </subcellularLocation>
</comment>
<evidence type="ECO:0000256" key="6">
    <source>
        <dbReference type="SAM" id="SignalP"/>
    </source>
</evidence>
<dbReference type="InterPro" id="IPR038591">
    <property type="entry name" value="NolW-like_sf"/>
</dbReference>
<comment type="caution">
    <text evidence="9">The sequence shown here is derived from an EMBL/GenBank/DDBJ whole genome shotgun (WGS) entry which is preliminary data.</text>
</comment>
<dbReference type="EMBL" id="SJPI01000001">
    <property type="protein sequence ID" value="TWT52707.1"/>
    <property type="molecule type" value="Genomic_DNA"/>
</dbReference>
<evidence type="ECO:0000256" key="1">
    <source>
        <dbReference type="ARBA" id="ARBA00004370"/>
    </source>
</evidence>
<dbReference type="PRINTS" id="PR00811">
    <property type="entry name" value="BCTERIALGSPD"/>
</dbReference>
<keyword evidence="2 6" id="KW-0732">Signal</keyword>
<feature type="domain" description="NolW-like" evidence="8">
    <location>
        <begin position="378"/>
        <end position="533"/>
    </location>
</feature>
<dbReference type="Proteomes" id="UP000316598">
    <property type="component" value="Unassembled WGS sequence"/>
</dbReference>
<dbReference type="PANTHER" id="PTHR30332">
    <property type="entry name" value="PROBABLE GENERAL SECRETION PATHWAY PROTEIN D"/>
    <property type="match status" value="1"/>
</dbReference>
<reference evidence="9 10" key="1">
    <citation type="submission" date="2019-02" db="EMBL/GenBank/DDBJ databases">
        <title>Deep-cultivation of Planctomycetes and their phenomic and genomic characterization uncovers novel biology.</title>
        <authorList>
            <person name="Wiegand S."/>
            <person name="Jogler M."/>
            <person name="Boedeker C."/>
            <person name="Pinto D."/>
            <person name="Vollmers J."/>
            <person name="Rivas-Marin E."/>
            <person name="Kohn T."/>
            <person name="Peeters S.H."/>
            <person name="Heuer A."/>
            <person name="Rast P."/>
            <person name="Oberbeckmann S."/>
            <person name="Bunk B."/>
            <person name="Jeske O."/>
            <person name="Meyerdierks A."/>
            <person name="Storesund J.E."/>
            <person name="Kallscheuer N."/>
            <person name="Luecker S."/>
            <person name="Lage O.M."/>
            <person name="Pohl T."/>
            <person name="Merkel B.J."/>
            <person name="Hornburger P."/>
            <person name="Mueller R.-W."/>
            <person name="Bruemmer F."/>
            <person name="Labrenz M."/>
            <person name="Spormann A.M."/>
            <person name="Op Den Camp H."/>
            <person name="Overmann J."/>
            <person name="Amann R."/>
            <person name="Jetten M.S.M."/>
            <person name="Mascher T."/>
            <person name="Medema M.H."/>
            <person name="Devos D.P."/>
            <person name="Kaster A.-K."/>
            <person name="Ovreas L."/>
            <person name="Rohde M."/>
            <person name="Galperin M.Y."/>
            <person name="Jogler C."/>
        </authorList>
    </citation>
    <scope>NUCLEOTIDE SEQUENCE [LARGE SCALE GENOMIC DNA]</scope>
    <source>
        <strain evidence="9 10">Pla22</strain>
    </source>
</reference>
<keyword evidence="3" id="KW-0472">Membrane</keyword>
<accession>A0A5C5WQ94</accession>
<feature type="domain" description="Type II/III secretion system secretin-like" evidence="7">
    <location>
        <begin position="608"/>
        <end position="770"/>
    </location>
</feature>
<gene>
    <name evidence="9" type="primary">outD_1</name>
    <name evidence="9" type="ORF">Pla22_03330</name>
</gene>
<keyword evidence="5" id="KW-0813">Transport</keyword>
<evidence type="ECO:0000256" key="4">
    <source>
        <dbReference type="RuleBase" id="RU004003"/>
    </source>
</evidence>
<evidence type="ECO:0000256" key="3">
    <source>
        <dbReference type="ARBA" id="ARBA00023136"/>
    </source>
</evidence>
<name>A0A5C5WQ94_9BACT</name>
<dbReference type="InterPro" id="IPR004846">
    <property type="entry name" value="T2SS/T3SS_dom"/>
</dbReference>
<dbReference type="InterPro" id="IPR050810">
    <property type="entry name" value="Bact_Secretion_Sys_Channel"/>
</dbReference>